<evidence type="ECO:0000259" key="8">
    <source>
        <dbReference type="Pfam" id="PF07669"/>
    </source>
</evidence>
<dbReference type="Pfam" id="PF12950">
    <property type="entry name" value="TaqI_C"/>
    <property type="match status" value="1"/>
</dbReference>
<evidence type="ECO:0000256" key="1">
    <source>
        <dbReference type="ARBA" id="ARBA00011900"/>
    </source>
</evidence>
<dbReference type="InterPro" id="IPR050953">
    <property type="entry name" value="N4_N6_ade-DNA_methylase"/>
</dbReference>
<feature type="domain" description="Type II methyltransferase M.TaqI-like" evidence="8">
    <location>
        <begin position="40"/>
        <end position="237"/>
    </location>
</feature>
<evidence type="ECO:0000256" key="6">
    <source>
        <dbReference type="ARBA" id="ARBA00023125"/>
    </source>
</evidence>
<dbReference type="InterPro" id="IPR002052">
    <property type="entry name" value="DNA_methylase_N6_adenine_CS"/>
</dbReference>
<evidence type="ECO:0000313" key="11">
    <source>
        <dbReference type="Proteomes" id="UP000189681"/>
    </source>
</evidence>
<evidence type="ECO:0000256" key="3">
    <source>
        <dbReference type="ARBA" id="ARBA00022679"/>
    </source>
</evidence>
<keyword evidence="2" id="KW-0489">Methyltransferase</keyword>
<dbReference type="PROSITE" id="PS00092">
    <property type="entry name" value="N6_MTASE"/>
    <property type="match status" value="1"/>
</dbReference>
<proteinExistence type="predicted"/>
<organism evidence="10 11">
    <name type="scientific">Candidatus Brocadia carolinensis</name>
    <dbReference type="NCBI Taxonomy" id="1004156"/>
    <lineage>
        <taxon>Bacteria</taxon>
        <taxon>Pseudomonadati</taxon>
        <taxon>Planctomycetota</taxon>
        <taxon>Candidatus Brocadiia</taxon>
        <taxon>Candidatus Brocadiales</taxon>
        <taxon>Candidatus Brocadiaceae</taxon>
        <taxon>Candidatus Brocadia</taxon>
    </lineage>
</organism>
<reference evidence="10 11" key="1">
    <citation type="journal article" date="2017" name="Water Res.">
        <title>Discovery and metagenomic analysis of an anammox bacterial enrichment related to Candidatus "Brocadia caroliniensis" in a full-scale glycerol-fed nitritation-denitritation separate centrate treatment process.</title>
        <authorList>
            <person name="Park H."/>
            <person name="Brotto A.C."/>
            <person name="van Loosdrecht M.C."/>
            <person name="Chandran K."/>
        </authorList>
    </citation>
    <scope>NUCLEOTIDE SEQUENCE [LARGE SCALE GENOMIC DNA]</scope>
    <source>
        <strain evidence="10">26THWARD</strain>
    </source>
</reference>
<comment type="caution">
    <text evidence="10">The sequence shown here is derived from an EMBL/GenBank/DDBJ whole genome shotgun (WGS) entry which is preliminary data.</text>
</comment>
<dbReference type="InterPro" id="IPR029063">
    <property type="entry name" value="SAM-dependent_MTases_sf"/>
</dbReference>
<evidence type="ECO:0000259" key="9">
    <source>
        <dbReference type="Pfam" id="PF12950"/>
    </source>
</evidence>
<dbReference type="Pfam" id="PF07669">
    <property type="entry name" value="Eco57I"/>
    <property type="match status" value="1"/>
</dbReference>
<dbReference type="Proteomes" id="UP000189681">
    <property type="component" value="Unassembled WGS sequence"/>
</dbReference>
<evidence type="ECO:0000256" key="4">
    <source>
        <dbReference type="ARBA" id="ARBA00022691"/>
    </source>
</evidence>
<comment type="catalytic activity">
    <reaction evidence="7">
        <text>a 2'-deoxyadenosine in DNA + S-adenosyl-L-methionine = an N(6)-methyl-2'-deoxyadenosine in DNA + S-adenosyl-L-homocysteine + H(+)</text>
        <dbReference type="Rhea" id="RHEA:15197"/>
        <dbReference type="Rhea" id="RHEA-COMP:12418"/>
        <dbReference type="Rhea" id="RHEA-COMP:12419"/>
        <dbReference type="ChEBI" id="CHEBI:15378"/>
        <dbReference type="ChEBI" id="CHEBI:57856"/>
        <dbReference type="ChEBI" id="CHEBI:59789"/>
        <dbReference type="ChEBI" id="CHEBI:90615"/>
        <dbReference type="ChEBI" id="CHEBI:90616"/>
        <dbReference type="EC" id="2.1.1.72"/>
    </reaction>
</comment>
<dbReference type="PANTHER" id="PTHR33841">
    <property type="entry name" value="DNA METHYLTRANSFERASE YEEA-RELATED"/>
    <property type="match status" value="1"/>
</dbReference>
<dbReference type="InterPro" id="IPR025931">
    <property type="entry name" value="TaqI_C"/>
</dbReference>
<gene>
    <name evidence="10" type="ORF">AYP45_08495</name>
</gene>
<dbReference type="SUPFAM" id="SSF116734">
    <property type="entry name" value="DNA methylase specificity domain"/>
    <property type="match status" value="1"/>
</dbReference>
<dbReference type="EC" id="2.1.1.72" evidence="1"/>
<dbReference type="GO" id="GO:0003677">
    <property type="term" value="F:DNA binding"/>
    <property type="evidence" value="ECO:0007669"/>
    <property type="project" value="UniProtKB-KW"/>
</dbReference>
<evidence type="ECO:0000313" key="10">
    <source>
        <dbReference type="EMBL" id="OOP56514.1"/>
    </source>
</evidence>
<dbReference type="AlphaFoldDB" id="A0A1V4ATP5"/>
<dbReference type="GO" id="GO:0009007">
    <property type="term" value="F:site-specific DNA-methyltransferase (adenine-specific) activity"/>
    <property type="evidence" value="ECO:0007669"/>
    <property type="project" value="UniProtKB-EC"/>
</dbReference>
<evidence type="ECO:0000256" key="2">
    <source>
        <dbReference type="ARBA" id="ARBA00022603"/>
    </source>
</evidence>
<dbReference type="EMBL" id="AYTS01000076">
    <property type="protein sequence ID" value="OOP56514.1"/>
    <property type="molecule type" value="Genomic_DNA"/>
</dbReference>
<feature type="domain" description="TaqI-like C-terminal specificity" evidence="9">
    <location>
        <begin position="337"/>
        <end position="461"/>
    </location>
</feature>
<protein>
    <recommendedName>
        <fullName evidence="1">site-specific DNA-methyltransferase (adenine-specific)</fullName>
        <ecNumber evidence="1">2.1.1.72</ecNumber>
    </recommendedName>
</protein>
<keyword evidence="5" id="KW-0680">Restriction system</keyword>
<evidence type="ECO:0000256" key="5">
    <source>
        <dbReference type="ARBA" id="ARBA00022747"/>
    </source>
</evidence>
<keyword evidence="3" id="KW-0808">Transferase</keyword>
<dbReference type="PANTHER" id="PTHR33841:SF1">
    <property type="entry name" value="DNA METHYLTRANSFERASE A"/>
    <property type="match status" value="1"/>
</dbReference>
<dbReference type="Gene3D" id="3.40.50.150">
    <property type="entry name" value="Vaccinia Virus protein VP39"/>
    <property type="match status" value="1"/>
</dbReference>
<dbReference type="GO" id="GO:0009307">
    <property type="term" value="P:DNA restriction-modification system"/>
    <property type="evidence" value="ECO:0007669"/>
    <property type="project" value="UniProtKB-KW"/>
</dbReference>
<name>A0A1V4ATP5_9BACT</name>
<dbReference type="STRING" id="1004156.AYP45_08495"/>
<dbReference type="InterPro" id="IPR011639">
    <property type="entry name" value="MethylTrfase_TaqI-like_dom"/>
</dbReference>
<sequence length="521" mass="59663">MCGDAQAGRKTLTGFRTPSGLKSDTPRTIYDFKRHCIEKSLYGVDIDPGAVEIAKLRLWLSLVVDEDDIKNIKPLPNLDYKIVCGNSLLGVEKNLFNNHLFSKLEGIKPLYFNETNPTKKQDYKKQIDELISRITNGHKEFDFEIYFSEVFHHKKGFDVVIANPPYGAEIDEITLKKMKQNLSDTSNSNSAAIFIDYGKNRLICEKGTLTFIVPKSLLYSENWFSLVKSMLRNVHVLVDVEKAFENVKLEQVVFVYSKSIYTNTYVARKFLDNEFIRSTNVPNDLVLKYKAWICDVSPAELNIIKNLKVNCVYMKDISETKRGVGLQKYLSNNGDYPVIGGKNIIRYGCNGVKGYLSKEILKSERSKLAFMQQPKIISQDLVAHIQNPVPRIMITSFYDGTGKIIGLDTVQNTIITDSNYDHKYILALLNSTFVSWYTYKFIYCAAIRTMHFDNYYIGKIPFPKISHKDQRPVITLVDQILTAKQKDPDADTFALEQYIDEMVYKLYGLTVDEIEIVEGNK</sequence>
<keyword evidence="6" id="KW-0238">DNA-binding</keyword>
<evidence type="ECO:0000256" key="7">
    <source>
        <dbReference type="ARBA" id="ARBA00047942"/>
    </source>
</evidence>
<dbReference type="SUPFAM" id="SSF53335">
    <property type="entry name" value="S-adenosyl-L-methionine-dependent methyltransferases"/>
    <property type="match status" value="1"/>
</dbReference>
<keyword evidence="4" id="KW-0949">S-adenosyl-L-methionine</keyword>
<dbReference type="GO" id="GO:0032259">
    <property type="term" value="P:methylation"/>
    <property type="evidence" value="ECO:0007669"/>
    <property type="project" value="UniProtKB-KW"/>
</dbReference>
<accession>A0A1V4ATP5</accession>